<accession>A0AAU9MG00</accession>
<organism evidence="8 9">
    <name type="scientific">Lactuca virosa</name>
    <dbReference type="NCBI Taxonomy" id="75947"/>
    <lineage>
        <taxon>Eukaryota</taxon>
        <taxon>Viridiplantae</taxon>
        <taxon>Streptophyta</taxon>
        <taxon>Embryophyta</taxon>
        <taxon>Tracheophyta</taxon>
        <taxon>Spermatophyta</taxon>
        <taxon>Magnoliopsida</taxon>
        <taxon>eudicotyledons</taxon>
        <taxon>Gunneridae</taxon>
        <taxon>Pentapetalae</taxon>
        <taxon>asterids</taxon>
        <taxon>campanulids</taxon>
        <taxon>Asterales</taxon>
        <taxon>Asteraceae</taxon>
        <taxon>Cichorioideae</taxon>
        <taxon>Cichorieae</taxon>
        <taxon>Lactucinae</taxon>
        <taxon>Lactuca</taxon>
    </lineage>
</organism>
<evidence type="ECO:0000313" key="9">
    <source>
        <dbReference type="Proteomes" id="UP001157418"/>
    </source>
</evidence>
<proteinExistence type="inferred from homology"/>
<reference evidence="8 9" key="1">
    <citation type="submission" date="2022-01" db="EMBL/GenBank/DDBJ databases">
        <authorList>
            <person name="Xiong W."/>
            <person name="Schranz E."/>
        </authorList>
    </citation>
    <scope>NUCLEOTIDE SEQUENCE [LARGE SCALE GENOMIC DNA]</scope>
</reference>
<dbReference type="Gene3D" id="4.10.365.10">
    <property type="entry name" value="p27"/>
    <property type="match status" value="1"/>
</dbReference>
<evidence type="ECO:0000313" key="8">
    <source>
        <dbReference type="EMBL" id="CAH1424436.1"/>
    </source>
</evidence>
<dbReference type="InterPro" id="IPR044275">
    <property type="entry name" value="KRP"/>
</dbReference>
<gene>
    <name evidence="8" type="ORF">LVIROSA_LOCUS11641</name>
</gene>
<keyword evidence="9" id="KW-1185">Reference proteome</keyword>
<dbReference type="EMBL" id="CAKMRJ010001611">
    <property type="protein sequence ID" value="CAH1424436.1"/>
    <property type="molecule type" value="Genomic_DNA"/>
</dbReference>
<keyword evidence="4" id="KW-0131">Cell cycle</keyword>
<comment type="caution">
    <text evidence="8">The sequence shown here is derived from an EMBL/GenBank/DDBJ whole genome shotgun (WGS) entry which is preliminary data.</text>
</comment>
<dbReference type="PIRSF" id="PIRSF017811">
    <property type="entry name" value="CDK_inhib_pln"/>
    <property type="match status" value="1"/>
</dbReference>
<feature type="domain" description="Cyclin-dependent kinase inhibitor" evidence="7">
    <location>
        <begin position="157"/>
        <end position="201"/>
    </location>
</feature>
<feature type="region of interest" description="Disordered" evidence="6">
    <location>
        <begin position="105"/>
        <end position="146"/>
    </location>
</feature>
<dbReference type="GO" id="GO:0005654">
    <property type="term" value="C:nucleoplasm"/>
    <property type="evidence" value="ECO:0007669"/>
    <property type="project" value="UniProtKB-SubCell"/>
</dbReference>
<comment type="subcellular location">
    <subcellularLocation>
        <location evidence="1">Nucleus</location>
        <location evidence="1">Nucleoplasm</location>
    </subcellularLocation>
</comment>
<sequence length="205" mass="22490">MEVTKAGVRTRARAMAVVAEETEDNSVAVKRRKVGNEKSRSPSLTSEQTKPRCDINYVKSAHEEEDPSDSLNASANLKSGGVPASCCSSTGSMEKVKVADLEKSFGTETSARHKLNGSESTPKKELKAESGELESCTAKPSPEMVNPCRTVLSPEKMPPEAELEAFFTAAEEDLNKRFKEKYNYDIVNDIPLKGRYDWVELTPGK</sequence>
<dbReference type="Pfam" id="PF02234">
    <property type="entry name" value="CDI"/>
    <property type="match status" value="1"/>
</dbReference>
<evidence type="ECO:0000256" key="3">
    <source>
        <dbReference type="ARBA" id="ARBA00023013"/>
    </source>
</evidence>
<dbReference type="AlphaFoldDB" id="A0AAU9MG00"/>
<name>A0AAU9MG00_9ASTR</name>
<protein>
    <recommendedName>
        <fullName evidence="5">Cyclin-dependent kinase inhibitor</fullName>
    </recommendedName>
</protein>
<keyword evidence="3 5" id="KW-0649">Protein kinase inhibitor</keyword>
<dbReference type="InterPro" id="IPR044898">
    <property type="entry name" value="CDI_dom_sf"/>
</dbReference>
<evidence type="ECO:0000256" key="6">
    <source>
        <dbReference type="SAM" id="MobiDB-lite"/>
    </source>
</evidence>
<evidence type="ECO:0000256" key="4">
    <source>
        <dbReference type="ARBA" id="ARBA00023306"/>
    </source>
</evidence>
<evidence type="ECO:0000256" key="5">
    <source>
        <dbReference type="PIRNR" id="PIRNR017811"/>
    </source>
</evidence>
<feature type="compositionally biased region" description="Basic and acidic residues" evidence="6">
    <location>
        <begin position="121"/>
        <end position="130"/>
    </location>
</feature>
<dbReference type="InterPro" id="IPR003175">
    <property type="entry name" value="CDI_dom"/>
</dbReference>
<comment type="similarity">
    <text evidence="2 5">Belongs to the CDI family. ICK/KRP subfamily.</text>
</comment>
<evidence type="ECO:0000256" key="1">
    <source>
        <dbReference type="ARBA" id="ARBA00004642"/>
    </source>
</evidence>
<feature type="region of interest" description="Disordered" evidence="6">
    <location>
        <begin position="19"/>
        <end position="89"/>
    </location>
</feature>
<evidence type="ECO:0000259" key="7">
    <source>
        <dbReference type="Pfam" id="PF02234"/>
    </source>
</evidence>
<evidence type="ECO:0000256" key="2">
    <source>
        <dbReference type="ARBA" id="ARBA00010274"/>
    </source>
</evidence>
<dbReference type="GO" id="GO:0004861">
    <property type="term" value="F:cyclin-dependent protein serine/threonine kinase inhibitor activity"/>
    <property type="evidence" value="ECO:0007669"/>
    <property type="project" value="UniProtKB-UniRule"/>
</dbReference>
<dbReference type="GO" id="GO:0051726">
    <property type="term" value="P:regulation of cell cycle"/>
    <property type="evidence" value="ECO:0007669"/>
    <property type="project" value="InterPro"/>
</dbReference>
<dbReference type="Proteomes" id="UP001157418">
    <property type="component" value="Unassembled WGS sequence"/>
</dbReference>
<dbReference type="PANTHER" id="PTHR46776">
    <property type="entry name" value="CYCLIN-DEPENDENT KINASE INHIBITOR 4-RELATED"/>
    <property type="match status" value="1"/>
</dbReference>